<dbReference type="InterPro" id="IPR016169">
    <property type="entry name" value="FAD-bd_PCMH_sub2"/>
</dbReference>
<evidence type="ECO:0000256" key="1">
    <source>
        <dbReference type="ARBA" id="ARBA00001974"/>
    </source>
</evidence>
<dbReference type="GO" id="GO:0008720">
    <property type="term" value="F:D-lactate dehydrogenase (NAD+) activity"/>
    <property type="evidence" value="ECO:0007669"/>
    <property type="project" value="TreeGrafter"/>
</dbReference>
<dbReference type="STRING" id="1004156.AYP45_05680"/>
<dbReference type="Pfam" id="PF01565">
    <property type="entry name" value="FAD_binding_4"/>
    <property type="match status" value="1"/>
</dbReference>
<feature type="domain" description="FAD-binding PCMH-type" evidence="8">
    <location>
        <begin position="21"/>
        <end position="236"/>
    </location>
</feature>
<evidence type="ECO:0000256" key="2">
    <source>
        <dbReference type="ARBA" id="ARBA00008000"/>
    </source>
</evidence>
<dbReference type="InterPro" id="IPR016167">
    <property type="entry name" value="FAD-bd_PCMH_sub1"/>
</dbReference>
<dbReference type="GO" id="GO:1903457">
    <property type="term" value="P:lactate catabolic process"/>
    <property type="evidence" value="ECO:0007669"/>
    <property type="project" value="TreeGrafter"/>
</dbReference>
<comment type="caution">
    <text evidence="9">The sequence shown here is derived from an EMBL/GenBank/DDBJ whole genome shotgun (WGS) entry which is preliminary data.</text>
</comment>
<dbReference type="InterPro" id="IPR004113">
    <property type="entry name" value="FAD-bd_oxidored_4_C"/>
</dbReference>
<dbReference type="InterPro" id="IPR016166">
    <property type="entry name" value="FAD-bd_PCMH"/>
</dbReference>
<dbReference type="AlphaFoldDB" id="A0A1V4AV78"/>
<dbReference type="InterPro" id="IPR036318">
    <property type="entry name" value="FAD-bd_PCMH-like_sf"/>
</dbReference>
<gene>
    <name evidence="9" type="ORF">AYP45_05680</name>
</gene>
<name>A0A1V4AV78_9BACT</name>
<dbReference type="Pfam" id="PF02913">
    <property type="entry name" value="FAD-oxidase_C"/>
    <property type="match status" value="1"/>
</dbReference>
<dbReference type="Gene3D" id="3.30.70.2740">
    <property type="match status" value="1"/>
</dbReference>
<dbReference type="InterPro" id="IPR016164">
    <property type="entry name" value="FAD-linked_Oxase-like_C"/>
</dbReference>
<dbReference type="SUPFAM" id="SSF56176">
    <property type="entry name" value="FAD-binding/transporter-associated domain-like"/>
    <property type="match status" value="1"/>
</dbReference>
<dbReference type="EC" id="1.1.2.4" evidence="7"/>
<dbReference type="InterPro" id="IPR006094">
    <property type="entry name" value="Oxid_FAD_bind_N"/>
</dbReference>
<accession>A0A1V4AV78</accession>
<evidence type="ECO:0000256" key="7">
    <source>
        <dbReference type="ARBA" id="ARBA00038897"/>
    </source>
</evidence>
<dbReference type="InterPro" id="IPR016171">
    <property type="entry name" value="Vanillyl_alc_oxidase_C-sub2"/>
</dbReference>
<evidence type="ECO:0000256" key="5">
    <source>
        <dbReference type="ARBA" id="ARBA00022946"/>
    </source>
</evidence>
<keyword evidence="3" id="KW-0285">Flavoprotein</keyword>
<keyword evidence="4" id="KW-0274">FAD</keyword>
<proteinExistence type="inferred from homology"/>
<comment type="cofactor">
    <cofactor evidence="1">
        <name>FAD</name>
        <dbReference type="ChEBI" id="CHEBI:57692"/>
    </cofactor>
</comment>
<dbReference type="PANTHER" id="PTHR11748:SF111">
    <property type="entry name" value="D-LACTATE DEHYDROGENASE, MITOCHONDRIAL-RELATED"/>
    <property type="match status" value="1"/>
</dbReference>
<organism evidence="9 10">
    <name type="scientific">Candidatus Brocadia carolinensis</name>
    <dbReference type="NCBI Taxonomy" id="1004156"/>
    <lineage>
        <taxon>Bacteria</taxon>
        <taxon>Pseudomonadati</taxon>
        <taxon>Planctomycetota</taxon>
        <taxon>Candidatus Brocadiia</taxon>
        <taxon>Candidatus Brocadiales</taxon>
        <taxon>Candidatus Brocadiaceae</taxon>
        <taxon>Candidatus Brocadia</taxon>
    </lineage>
</organism>
<evidence type="ECO:0000256" key="6">
    <source>
        <dbReference type="ARBA" id="ARBA00023002"/>
    </source>
</evidence>
<dbReference type="Gene3D" id="1.10.45.10">
    <property type="entry name" value="Vanillyl-alcohol Oxidase, Chain A, domain 4"/>
    <property type="match status" value="1"/>
</dbReference>
<evidence type="ECO:0000256" key="3">
    <source>
        <dbReference type="ARBA" id="ARBA00022630"/>
    </source>
</evidence>
<evidence type="ECO:0000259" key="8">
    <source>
        <dbReference type="PROSITE" id="PS51387"/>
    </source>
</evidence>
<comment type="similarity">
    <text evidence="2">Belongs to the FAD-binding oxidoreductase/transferase type 4 family.</text>
</comment>
<dbReference type="EMBL" id="AYTS01000049">
    <property type="protein sequence ID" value="OOP57016.1"/>
    <property type="molecule type" value="Genomic_DNA"/>
</dbReference>
<keyword evidence="5" id="KW-0809">Transit peptide</keyword>
<dbReference type="GO" id="GO:0071949">
    <property type="term" value="F:FAD binding"/>
    <property type="evidence" value="ECO:0007669"/>
    <property type="project" value="InterPro"/>
</dbReference>
<dbReference type="PROSITE" id="PS51387">
    <property type="entry name" value="FAD_PCMH"/>
    <property type="match status" value="1"/>
</dbReference>
<dbReference type="GO" id="GO:0004458">
    <property type="term" value="F:D-lactate dehydrogenase (cytochrome) activity"/>
    <property type="evidence" value="ECO:0007669"/>
    <property type="project" value="UniProtKB-EC"/>
</dbReference>
<evidence type="ECO:0000313" key="10">
    <source>
        <dbReference type="Proteomes" id="UP000189681"/>
    </source>
</evidence>
<dbReference type="Gene3D" id="3.30.465.10">
    <property type="match status" value="1"/>
</dbReference>
<reference evidence="9 10" key="1">
    <citation type="journal article" date="2017" name="Water Res.">
        <title>Discovery and metagenomic analysis of an anammox bacterial enrichment related to Candidatus "Brocadia caroliniensis" in a full-scale glycerol-fed nitritation-denitritation separate centrate treatment process.</title>
        <authorList>
            <person name="Park H."/>
            <person name="Brotto A.C."/>
            <person name="van Loosdrecht M.C."/>
            <person name="Chandran K."/>
        </authorList>
    </citation>
    <scope>NUCLEOTIDE SEQUENCE [LARGE SCALE GENOMIC DNA]</scope>
    <source>
        <strain evidence="9">26THWARD</strain>
    </source>
</reference>
<keyword evidence="6" id="KW-0560">Oxidoreductase</keyword>
<evidence type="ECO:0000256" key="4">
    <source>
        <dbReference type="ARBA" id="ARBA00022827"/>
    </source>
</evidence>
<dbReference type="Gene3D" id="3.30.43.10">
    <property type="entry name" value="Uridine Diphospho-n-acetylenolpyruvylglucosamine Reductase, domain 2"/>
    <property type="match status" value="1"/>
</dbReference>
<evidence type="ECO:0000313" key="9">
    <source>
        <dbReference type="EMBL" id="OOP57016.1"/>
    </source>
</evidence>
<sequence>MIRSNHPDVIHPYLKDASNLSGGYAQEVVFPEDEDDVAQVLEEACRTKTPVTVAGNGTGLVGSRIPFGGIVLSTEKLGGLKHIHQAAEEPGYAVTGPAVTLRALQEAVSAKGLLYPPDPTEQNAFLGASVATNASGARTFKYGATRKWVRRLKVVLATGDMLELRRGECLADKEGRLFLKGFRNTIALKLPQYRIPEGKHSAGYYSAPDMSALDLFIGSEGTLGVITAVELVLIPKPQELFSGIVFFGKEENAWQFAHQAREASLKNRASCAKDQIDASALEYFDSHSIEILRSAYSQIPQRAQAAIFFEQEIQPESGKKLAEQWFLLCRSHQALFDQSWFSQSPKEHTEFRVFRHAIPALVNKILRQHNQQKIGTDFTVPGEHLFDLLELYRQSLRDSGLRYCIFGHIGDNHLHVNLLPQNDLEADWGWQIYRKIALQIIQWGGTISAEHGVGKIKREYLLDMFGPSGLREMAAIKKELDPCLILGRGTIIPEEYLLD</sequence>
<dbReference type="SUPFAM" id="SSF55103">
    <property type="entry name" value="FAD-linked oxidases, C-terminal domain"/>
    <property type="match status" value="1"/>
</dbReference>
<protein>
    <recommendedName>
        <fullName evidence="7">D-lactate dehydrogenase (cytochrome)</fullName>
        <ecNumber evidence="7">1.1.2.4</ecNumber>
    </recommendedName>
</protein>
<dbReference type="Proteomes" id="UP000189681">
    <property type="component" value="Unassembled WGS sequence"/>
</dbReference>
<dbReference type="PANTHER" id="PTHR11748">
    <property type="entry name" value="D-LACTATE DEHYDROGENASE"/>
    <property type="match status" value="1"/>
</dbReference>